<sequence length="153" mass="16432">MSDHKPVTFLVPGEPVGKGRPRVRMLAAKPGGKPMPMLYTPAETRAYEELIALHAGVVMAGRELIGCPVLMELRIMVPIAASWSKKKTAQALAGQVMPTKKPDADNVLKAICDGINGIVFKDDVQVVNVSLSKRFSSTPGVYVRVVPLEALPS</sequence>
<dbReference type="Proteomes" id="UP000268636">
    <property type="component" value="Unassembled WGS sequence"/>
</dbReference>
<comment type="caution">
    <text evidence="1">The sequence shown here is derived from an EMBL/GenBank/DDBJ whole genome shotgun (WGS) entry which is preliminary data.</text>
</comment>
<dbReference type="EMBL" id="NIAY01000061">
    <property type="protein sequence ID" value="PAB32813.1"/>
    <property type="molecule type" value="Genomic_DNA"/>
</dbReference>
<dbReference type="Gene3D" id="3.30.1330.70">
    <property type="entry name" value="Holliday junction resolvase RusA"/>
    <property type="match status" value="1"/>
</dbReference>
<dbReference type="GO" id="GO:0006310">
    <property type="term" value="P:DNA recombination"/>
    <property type="evidence" value="ECO:0007669"/>
    <property type="project" value="InterPro"/>
</dbReference>
<dbReference type="Pfam" id="PF05866">
    <property type="entry name" value="RusA"/>
    <property type="match status" value="1"/>
</dbReference>
<reference evidence="2 4" key="2">
    <citation type="submission" date="2018-08" db="EMBL/GenBank/DDBJ databases">
        <title>Recombination of ecologically and evolutionarily significant loci maintains genetic cohesion in the Pseudomonas syringae species complex.</title>
        <authorList>
            <person name="Dillon M."/>
            <person name="Thakur S."/>
            <person name="Almeida R.N.D."/>
            <person name="Weir B.S."/>
            <person name="Guttman D.S."/>
        </authorList>
    </citation>
    <scope>NUCLEOTIDE SEQUENCE [LARGE SCALE GENOMIC DNA]</scope>
    <source>
        <strain evidence="2 4">ICMP 13786</strain>
    </source>
</reference>
<dbReference type="EMBL" id="RBTN01000250">
    <property type="protein sequence ID" value="RMT72294.1"/>
    <property type="molecule type" value="Genomic_DNA"/>
</dbReference>
<dbReference type="GO" id="GO:0006281">
    <property type="term" value="P:DNA repair"/>
    <property type="evidence" value="ECO:0007669"/>
    <property type="project" value="InterPro"/>
</dbReference>
<evidence type="ECO:0000313" key="1">
    <source>
        <dbReference type="EMBL" id="PAB32813.1"/>
    </source>
</evidence>
<dbReference type="GO" id="GO:0000287">
    <property type="term" value="F:magnesium ion binding"/>
    <property type="evidence" value="ECO:0007669"/>
    <property type="project" value="InterPro"/>
</dbReference>
<dbReference type="InterPro" id="IPR008822">
    <property type="entry name" value="Endonuclease_RusA-like"/>
</dbReference>
<gene>
    <name evidence="2" type="ORF">ALP42_02564</name>
    <name evidence="1" type="ORF">CC205_13545</name>
</gene>
<protein>
    <submittedName>
        <fullName evidence="2">Holliday junction resolvase</fullName>
    </submittedName>
    <submittedName>
        <fullName evidence="1">RusA family crossover junction endodeoxyribonuclease</fullName>
    </submittedName>
</protein>
<dbReference type="RefSeq" id="WP_031595309.1">
    <property type="nucleotide sequence ID" value="NZ_NIAY01000061.1"/>
</dbReference>
<name>A0A267KEV3_PSESS</name>
<evidence type="ECO:0000313" key="3">
    <source>
        <dbReference type="Proteomes" id="UP000216306"/>
    </source>
</evidence>
<proteinExistence type="predicted"/>
<accession>A0A267KEV3</accession>
<evidence type="ECO:0000313" key="4">
    <source>
        <dbReference type="Proteomes" id="UP000268636"/>
    </source>
</evidence>
<organism evidence="1 3">
    <name type="scientific">Pseudomonas savastanoi pv. nerii</name>
    <dbReference type="NCBI Taxonomy" id="360921"/>
    <lineage>
        <taxon>Bacteria</taxon>
        <taxon>Pseudomonadati</taxon>
        <taxon>Pseudomonadota</taxon>
        <taxon>Gammaproteobacteria</taxon>
        <taxon>Pseudomonadales</taxon>
        <taxon>Pseudomonadaceae</taxon>
        <taxon>Pseudomonas</taxon>
    </lineage>
</organism>
<dbReference type="AlphaFoldDB" id="A0A267KEV3"/>
<dbReference type="Proteomes" id="UP000216306">
    <property type="component" value="Unassembled WGS sequence"/>
</dbReference>
<reference evidence="1 3" key="1">
    <citation type="submission" date="2017-05" db="EMBL/GenBank/DDBJ databases">
        <title>Comparative genomic of Pseudomonas savastanoi pathovars.</title>
        <authorList>
            <person name="Pintado A."/>
            <person name="Moreno-Perez A."/>
            <person name="Caballo-Ponce E."/>
            <person name="Murillo J."/>
            <person name="Bardaji L."/>
            <person name="Cerboneschi M."/>
            <person name="Rodriguez-Palenzuela P."/>
            <person name="Ramos C."/>
            <person name="Tegli S."/>
        </authorList>
    </citation>
    <scope>NUCLEOTIDE SEQUENCE [LARGE SCALE GENOMIC DNA]</scope>
    <source>
        <strain evidence="1 3">ESC 23</strain>
    </source>
</reference>
<dbReference type="SUPFAM" id="SSF103084">
    <property type="entry name" value="Holliday junction resolvase RusA"/>
    <property type="match status" value="1"/>
</dbReference>
<dbReference type="InterPro" id="IPR036614">
    <property type="entry name" value="RusA-like_sf"/>
</dbReference>
<evidence type="ECO:0000313" key="2">
    <source>
        <dbReference type="EMBL" id="RMT72294.1"/>
    </source>
</evidence>